<keyword evidence="3" id="KW-1185">Reference proteome</keyword>
<evidence type="ECO:0008006" key="4">
    <source>
        <dbReference type="Google" id="ProtNLM"/>
    </source>
</evidence>
<feature type="coiled-coil region" evidence="1">
    <location>
        <begin position="4"/>
        <end position="122"/>
    </location>
</feature>
<dbReference type="Gene3D" id="1.20.5.170">
    <property type="match status" value="1"/>
</dbReference>
<gene>
    <name evidence="2" type="ORF">HPULCUR_011156</name>
</gene>
<evidence type="ECO:0000313" key="3">
    <source>
        <dbReference type="Proteomes" id="UP001476247"/>
    </source>
</evidence>
<organism evidence="2 3">
    <name type="scientific">Helicostylum pulchrum</name>
    <dbReference type="NCBI Taxonomy" id="562976"/>
    <lineage>
        <taxon>Eukaryota</taxon>
        <taxon>Fungi</taxon>
        <taxon>Fungi incertae sedis</taxon>
        <taxon>Mucoromycota</taxon>
        <taxon>Mucoromycotina</taxon>
        <taxon>Mucoromycetes</taxon>
        <taxon>Mucorales</taxon>
        <taxon>Mucorineae</taxon>
        <taxon>Mucoraceae</taxon>
        <taxon>Helicostylum</taxon>
    </lineage>
</organism>
<protein>
    <recommendedName>
        <fullName evidence="4">Tropomyosin</fullName>
    </recommendedName>
</protein>
<evidence type="ECO:0000256" key="1">
    <source>
        <dbReference type="SAM" id="Coils"/>
    </source>
</evidence>
<name>A0ABP9YFA2_9FUNG</name>
<comment type="caution">
    <text evidence="2">The sequence shown here is derived from an EMBL/GenBank/DDBJ whole genome shotgun (WGS) entry which is preliminary data.</text>
</comment>
<keyword evidence="1" id="KW-0175">Coiled coil</keyword>
<accession>A0ABP9YFA2</accession>
<evidence type="ECO:0000313" key="2">
    <source>
        <dbReference type="EMBL" id="GAA5805635.1"/>
    </source>
</evidence>
<dbReference type="SUPFAM" id="SSF57997">
    <property type="entry name" value="Tropomyosin"/>
    <property type="match status" value="1"/>
</dbReference>
<dbReference type="EMBL" id="BAABUJ010000048">
    <property type="protein sequence ID" value="GAA5805635.1"/>
    <property type="molecule type" value="Genomic_DNA"/>
</dbReference>
<dbReference type="Proteomes" id="UP001476247">
    <property type="component" value="Unassembled WGS sequence"/>
</dbReference>
<sequence length="126" mass="14370">MEKFKEKTLKLATLRAEVDTANKRATELEEKARALEAEHDSKDNELSNLQSRAKELEESLETAEANLKQANTDFREADLRAEQLGKKAVKIQQEISVWDKKNSDLDSKYQEAKAEMDELEGQMEGV</sequence>
<proteinExistence type="predicted"/>
<reference evidence="2 3" key="1">
    <citation type="submission" date="2024-04" db="EMBL/GenBank/DDBJ databases">
        <title>genome sequences of Mucor flavus KT1a and Helicostylum pulchrum KT1b strains isolation_sourced from the surface of a dry-aged beef.</title>
        <authorList>
            <person name="Toyotome T."/>
            <person name="Hosono M."/>
            <person name="Torimaru M."/>
            <person name="Fukuda K."/>
            <person name="Mikami N."/>
        </authorList>
    </citation>
    <scope>NUCLEOTIDE SEQUENCE [LARGE SCALE GENOMIC DNA]</scope>
    <source>
        <strain evidence="2 3">KT1b</strain>
    </source>
</reference>